<gene>
    <name evidence="6" type="ORF">niasHS_008641</name>
</gene>
<reference evidence="6 7" key="1">
    <citation type="submission" date="2024-10" db="EMBL/GenBank/DDBJ databases">
        <authorList>
            <person name="Kim D."/>
        </authorList>
    </citation>
    <scope>NUCLEOTIDE SEQUENCE [LARGE SCALE GENOMIC DNA]</scope>
    <source>
        <strain evidence="6">Taebaek</strain>
    </source>
</reference>
<sequence length="270" mass="30576">MFGVLLRHFALVVLVPIVMFVPCIIGTSADSFSSSFPLRRQQIQSHQKQSAEQPIEHRHLRRHLSSTNGDVFPFLGAVFLPDDAEIERISGKNEMTERHLATVTSGRAAWAALEAVQWTNGTGLDVAFGPACDYVLATVTRILSFYRVPIFTNAGFSEFFIEQKSTVLLTRVGPLQDHISELLERLFRQFGWLRSRMFYEKQFWETELHEAGFCKLLMNGLYARTVTKRWGLEMSASIVPSSRGPHWARQDLVDLVGVNNGGIVKYSKKN</sequence>
<evidence type="ECO:0000313" key="7">
    <source>
        <dbReference type="Proteomes" id="UP001620645"/>
    </source>
</evidence>
<keyword evidence="4" id="KW-0472">Membrane</keyword>
<dbReference type="InterPro" id="IPR052612">
    <property type="entry name" value="ANP_Clearance_Receptor"/>
</dbReference>
<dbReference type="SUPFAM" id="SSF53822">
    <property type="entry name" value="Periplasmic binding protein-like I"/>
    <property type="match status" value="1"/>
</dbReference>
<evidence type="ECO:0000256" key="2">
    <source>
        <dbReference type="ARBA" id="ARBA00022692"/>
    </source>
</evidence>
<evidence type="ECO:0000259" key="5">
    <source>
        <dbReference type="Pfam" id="PF01094"/>
    </source>
</evidence>
<dbReference type="Pfam" id="PF01094">
    <property type="entry name" value="ANF_receptor"/>
    <property type="match status" value="1"/>
</dbReference>
<dbReference type="PANTHER" id="PTHR44755:SF8">
    <property type="entry name" value="RECEPTOR LIGAND BINDING REGION DOMAIN-CONTAINING PROTEIN"/>
    <property type="match status" value="1"/>
</dbReference>
<accession>A0ABD2J9W5</accession>
<dbReference type="Gene3D" id="3.40.50.2300">
    <property type="match status" value="1"/>
</dbReference>
<comment type="subcellular location">
    <subcellularLocation>
        <location evidence="1">Membrane</location>
    </subcellularLocation>
</comment>
<proteinExistence type="predicted"/>
<evidence type="ECO:0000256" key="1">
    <source>
        <dbReference type="ARBA" id="ARBA00004370"/>
    </source>
</evidence>
<name>A0ABD2J9W5_HETSC</name>
<dbReference type="EMBL" id="JBICCN010000182">
    <property type="protein sequence ID" value="KAL3087322.1"/>
    <property type="molecule type" value="Genomic_DNA"/>
</dbReference>
<dbReference type="Proteomes" id="UP001620645">
    <property type="component" value="Unassembled WGS sequence"/>
</dbReference>
<protein>
    <recommendedName>
        <fullName evidence="5">Receptor ligand binding region domain-containing protein</fullName>
    </recommendedName>
</protein>
<dbReference type="InterPro" id="IPR001828">
    <property type="entry name" value="ANF_lig-bd_rcpt"/>
</dbReference>
<comment type="caution">
    <text evidence="6">The sequence shown here is derived from an EMBL/GenBank/DDBJ whole genome shotgun (WGS) entry which is preliminary data.</text>
</comment>
<dbReference type="InterPro" id="IPR028082">
    <property type="entry name" value="Peripla_BP_I"/>
</dbReference>
<keyword evidence="2" id="KW-0812">Transmembrane</keyword>
<evidence type="ECO:0000256" key="3">
    <source>
        <dbReference type="ARBA" id="ARBA00022989"/>
    </source>
</evidence>
<organism evidence="6 7">
    <name type="scientific">Heterodera schachtii</name>
    <name type="common">Sugarbeet cyst nematode worm</name>
    <name type="synonym">Tylenchus schachtii</name>
    <dbReference type="NCBI Taxonomy" id="97005"/>
    <lineage>
        <taxon>Eukaryota</taxon>
        <taxon>Metazoa</taxon>
        <taxon>Ecdysozoa</taxon>
        <taxon>Nematoda</taxon>
        <taxon>Chromadorea</taxon>
        <taxon>Rhabditida</taxon>
        <taxon>Tylenchina</taxon>
        <taxon>Tylenchomorpha</taxon>
        <taxon>Tylenchoidea</taxon>
        <taxon>Heteroderidae</taxon>
        <taxon>Heteroderinae</taxon>
        <taxon>Heterodera</taxon>
    </lineage>
</organism>
<evidence type="ECO:0000256" key="4">
    <source>
        <dbReference type="ARBA" id="ARBA00023136"/>
    </source>
</evidence>
<evidence type="ECO:0000313" key="6">
    <source>
        <dbReference type="EMBL" id="KAL3087322.1"/>
    </source>
</evidence>
<dbReference type="AlphaFoldDB" id="A0ABD2J9W5"/>
<feature type="domain" description="Receptor ligand binding region" evidence="5">
    <location>
        <begin position="116"/>
        <end position="208"/>
    </location>
</feature>
<keyword evidence="3" id="KW-1133">Transmembrane helix</keyword>
<dbReference type="PANTHER" id="PTHR44755">
    <property type="entry name" value="NATRIURETIC PEPTIDE RECEPTOR 3-RELATED"/>
    <property type="match status" value="1"/>
</dbReference>
<dbReference type="GO" id="GO:0016020">
    <property type="term" value="C:membrane"/>
    <property type="evidence" value="ECO:0007669"/>
    <property type="project" value="UniProtKB-SubCell"/>
</dbReference>
<keyword evidence="7" id="KW-1185">Reference proteome</keyword>